<dbReference type="Proteomes" id="UP000244934">
    <property type="component" value="Unassembled WGS sequence"/>
</dbReference>
<feature type="domain" description="BD-FAE-like" evidence="2">
    <location>
        <begin position="20"/>
        <end position="241"/>
    </location>
</feature>
<dbReference type="Gene3D" id="3.40.50.1820">
    <property type="entry name" value="alpha/beta hydrolase"/>
    <property type="match status" value="1"/>
</dbReference>
<evidence type="ECO:0000256" key="1">
    <source>
        <dbReference type="ARBA" id="ARBA00022801"/>
    </source>
</evidence>
<sequence length="305" mass="33211">MKTVLDVTYATPGGQALKADLYLPTATGTPPPVIMFLHGGGWKFGDRRLAPDLARYFAYEGFAMISIDYRLSGQAPFPAAVEDVKTAIRWVRSEAATYGYDADHLGLWGSSAGSHLATLAVTSGPEHFRSGPYLEENEQVQAVVDGYGPTDFLRQDEYRDLNGTPSDDPESIQMPPGKFSADADSMESLFIVAPINEAPERVAAANPITYVTAGLPPMLILHGLSDTAVPWQQSRLLFEALSRTGNPATLGLIEGLGHGFFNRNTLDDDGPHTIHLYRSDAPDRAQVEAHDVFGLVEAFFRDNLR</sequence>
<dbReference type="InterPro" id="IPR049492">
    <property type="entry name" value="BD-FAE-like_dom"/>
</dbReference>
<dbReference type="Pfam" id="PF20434">
    <property type="entry name" value="BD-FAE"/>
    <property type="match status" value="1"/>
</dbReference>
<evidence type="ECO:0000259" key="2">
    <source>
        <dbReference type="Pfam" id="PF20434"/>
    </source>
</evidence>
<gene>
    <name evidence="3" type="primary">nlhH_2</name>
    <name evidence="3" type="ORF">KSP9073_01799</name>
</gene>
<evidence type="ECO:0000313" key="3">
    <source>
        <dbReference type="EMBL" id="SPJ33778.1"/>
    </source>
</evidence>
<dbReference type="InterPro" id="IPR029058">
    <property type="entry name" value="AB_hydrolase_fold"/>
</dbReference>
<protein>
    <submittedName>
        <fullName evidence="3">Carboxylesterase NlhH</fullName>
        <ecNumber evidence="3">3.1.1.1</ecNumber>
    </submittedName>
</protein>
<organism evidence="3 4">
    <name type="scientific">Kushneria phyllosphaerae</name>
    <dbReference type="NCBI Taxonomy" id="2100822"/>
    <lineage>
        <taxon>Bacteria</taxon>
        <taxon>Pseudomonadati</taxon>
        <taxon>Pseudomonadota</taxon>
        <taxon>Gammaproteobacteria</taxon>
        <taxon>Oceanospirillales</taxon>
        <taxon>Halomonadaceae</taxon>
        <taxon>Kushneria</taxon>
    </lineage>
</organism>
<keyword evidence="1 3" id="KW-0378">Hydrolase</keyword>
<dbReference type="PANTHER" id="PTHR48081">
    <property type="entry name" value="AB HYDROLASE SUPERFAMILY PROTEIN C4A8.06C"/>
    <property type="match status" value="1"/>
</dbReference>
<dbReference type="InterPro" id="IPR050300">
    <property type="entry name" value="GDXG_lipolytic_enzyme"/>
</dbReference>
<dbReference type="RefSeq" id="WP_165814210.1">
    <property type="nucleotide sequence ID" value="NZ_ONZI01000002.1"/>
</dbReference>
<dbReference type="SUPFAM" id="SSF53474">
    <property type="entry name" value="alpha/beta-Hydrolases"/>
    <property type="match status" value="1"/>
</dbReference>
<dbReference type="PANTHER" id="PTHR48081:SF13">
    <property type="entry name" value="ALPHA_BETA HYDROLASE"/>
    <property type="match status" value="1"/>
</dbReference>
<dbReference type="GO" id="GO:0106435">
    <property type="term" value="F:carboxylesterase activity"/>
    <property type="evidence" value="ECO:0007669"/>
    <property type="project" value="UniProtKB-EC"/>
</dbReference>
<keyword evidence="4" id="KW-1185">Reference proteome</keyword>
<dbReference type="EMBL" id="ONZI01000002">
    <property type="protein sequence ID" value="SPJ33778.1"/>
    <property type="molecule type" value="Genomic_DNA"/>
</dbReference>
<dbReference type="EC" id="3.1.1.1" evidence="3"/>
<dbReference type="AlphaFoldDB" id="A0A2R8CLK1"/>
<reference evidence="4" key="1">
    <citation type="submission" date="2018-03" db="EMBL/GenBank/DDBJ databases">
        <authorList>
            <person name="Navarro De La Torre S."/>
        </authorList>
    </citation>
    <scope>NUCLEOTIDE SEQUENCE [LARGE SCALE GENOMIC DNA]</scope>
    <source>
        <strain evidence="4">EAod3</strain>
    </source>
</reference>
<proteinExistence type="predicted"/>
<evidence type="ECO:0000313" key="4">
    <source>
        <dbReference type="Proteomes" id="UP000244934"/>
    </source>
</evidence>
<accession>A0A2R8CLK1</accession>
<name>A0A2R8CLK1_9GAMM</name>